<evidence type="ECO:0000313" key="4">
    <source>
        <dbReference type="Proteomes" id="UP000271974"/>
    </source>
</evidence>
<keyword evidence="2" id="KW-0812">Transmembrane</keyword>
<feature type="transmembrane region" description="Helical" evidence="2">
    <location>
        <begin position="164"/>
        <end position="187"/>
    </location>
</feature>
<evidence type="ECO:0000256" key="1">
    <source>
        <dbReference type="SAM" id="MobiDB-lite"/>
    </source>
</evidence>
<dbReference type="EMBL" id="RQTK01000416">
    <property type="protein sequence ID" value="RUS80004.1"/>
    <property type="molecule type" value="Genomic_DNA"/>
</dbReference>
<dbReference type="AlphaFoldDB" id="A0A433TEL8"/>
<keyword evidence="2" id="KW-1133">Transmembrane helix</keyword>
<dbReference type="Proteomes" id="UP000271974">
    <property type="component" value="Unassembled WGS sequence"/>
</dbReference>
<proteinExistence type="predicted"/>
<evidence type="ECO:0000313" key="3">
    <source>
        <dbReference type="EMBL" id="RUS80004.1"/>
    </source>
</evidence>
<dbReference type="Gene3D" id="1.20.1070.10">
    <property type="entry name" value="Rhodopsin 7-helix transmembrane proteins"/>
    <property type="match status" value="1"/>
</dbReference>
<evidence type="ECO:0000256" key="2">
    <source>
        <dbReference type="SAM" id="Phobius"/>
    </source>
</evidence>
<feature type="compositionally biased region" description="Polar residues" evidence="1">
    <location>
        <begin position="114"/>
        <end position="127"/>
    </location>
</feature>
<name>A0A433TEL8_ELYCH</name>
<feature type="region of interest" description="Disordered" evidence="1">
    <location>
        <begin position="114"/>
        <end position="143"/>
    </location>
</feature>
<gene>
    <name evidence="3" type="ORF">EGW08_012238</name>
</gene>
<protein>
    <submittedName>
        <fullName evidence="3">Uncharacterized protein</fullName>
    </submittedName>
</protein>
<feature type="non-terminal residue" evidence="3">
    <location>
        <position position="226"/>
    </location>
</feature>
<comment type="caution">
    <text evidence="3">The sequence shown here is derived from an EMBL/GenBank/DDBJ whole genome shotgun (WGS) entry which is preliminary data.</text>
</comment>
<reference evidence="3 4" key="1">
    <citation type="submission" date="2019-01" db="EMBL/GenBank/DDBJ databases">
        <title>A draft genome assembly of the solar-powered sea slug Elysia chlorotica.</title>
        <authorList>
            <person name="Cai H."/>
            <person name="Li Q."/>
            <person name="Fang X."/>
            <person name="Li J."/>
            <person name="Curtis N.E."/>
            <person name="Altenburger A."/>
            <person name="Shibata T."/>
            <person name="Feng M."/>
            <person name="Maeda T."/>
            <person name="Schwartz J.A."/>
            <person name="Shigenobu S."/>
            <person name="Lundholm N."/>
            <person name="Nishiyama T."/>
            <person name="Yang H."/>
            <person name="Hasebe M."/>
            <person name="Li S."/>
            <person name="Pierce S.K."/>
            <person name="Wang J."/>
        </authorList>
    </citation>
    <scope>NUCLEOTIDE SEQUENCE [LARGE SCALE GENOMIC DNA]</scope>
    <source>
        <strain evidence="3">EC2010</strain>
        <tissue evidence="3">Whole organism of an adult</tissue>
    </source>
</reference>
<accession>A0A433TEL8</accession>
<organism evidence="3 4">
    <name type="scientific">Elysia chlorotica</name>
    <name type="common">Eastern emerald elysia</name>
    <name type="synonym">Sea slug</name>
    <dbReference type="NCBI Taxonomy" id="188477"/>
    <lineage>
        <taxon>Eukaryota</taxon>
        <taxon>Metazoa</taxon>
        <taxon>Spiralia</taxon>
        <taxon>Lophotrochozoa</taxon>
        <taxon>Mollusca</taxon>
        <taxon>Gastropoda</taxon>
        <taxon>Heterobranchia</taxon>
        <taxon>Euthyneura</taxon>
        <taxon>Panpulmonata</taxon>
        <taxon>Sacoglossa</taxon>
        <taxon>Placobranchoidea</taxon>
        <taxon>Plakobranchidae</taxon>
        <taxon>Elysia</taxon>
    </lineage>
</organism>
<sequence>MDGQNIPPSTDSTAQIPIFDHNISVSPDSIPQTIKDNHSIPPPPDSTAHVPNIDEIIPLPPESTCQITKVPSCGIEETPSAEDTHSIHPDSAGVSRSEVLFNRGRAGCCQFRQKQTALSQGESNRSSPPDRKLRGKQTRNNCGNCWSTKTNSTLRRERKKRTTLLTLVILTLGVCSMNLPFTLYMIWCGSLKTLEDKVDLFHSPYGSVPIVLVGTQTALNPYVYLF</sequence>
<keyword evidence="2" id="KW-0472">Membrane</keyword>
<feature type="transmembrane region" description="Helical" evidence="2">
    <location>
        <begin position="207"/>
        <end position="225"/>
    </location>
</feature>
<keyword evidence="4" id="KW-1185">Reference proteome</keyword>